<dbReference type="InterPro" id="IPR046357">
    <property type="entry name" value="PPIase_dom_sf"/>
</dbReference>
<proteinExistence type="inferred from homology"/>
<dbReference type="FunFam" id="3.10.50.40:FF:000045">
    <property type="entry name" value="Peptidyl-prolyl cis-trans isomerase"/>
    <property type="match status" value="1"/>
</dbReference>
<dbReference type="Pfam" id="PF00254">
    <property type="entry name" value="FKBP_C"/>
    <property type="match status" value="1"/>
</dbReference>
<dbReference type="AlphaFoldDB" id="A0A9N8H398"/>
<dbReference type="Pfam" id="PF01346">
    <property type="entry name" value="FKBP_N"/>
    <property type="match status" value="1"/>
</dbReference>
<feature type="domain" description="PPIase FKBP-type" evidence="9">
    <location>
        <begin position="67"/>
        <end position="153"/>
    </location>
</feature>
<protein>
    <recommendedName>
        <fullName evidence="3 7">peptidylprolyl isomerase</fullName>
        <ecNumber evidence="3 7">5.2.1.8</ecNumber>
    </recommendedName>
</protein>
<dbReference type="PANTHER" id="PTHR45779:SF7">
    <property type="entry name" value="PEPTIDYLPROLYL ISOMERASE"/>
    <property type="match status" value="1"/>
</dbReference>
<reference evidence="10" key="1">
    <citation type="submission" date="2020-06" db="EMBL/GenBank/DDBJ databases">
        <authorList>
            <consortium name="Plant Systems Biology data submission"/>
        </authorList>
    </citation>
    <scope>NUCLEOTIDE SEQUENCE</scope>
    <source>
        <strain evidence="10">D6</strain>
    </source>
</reference>
<keyword evidence="5 7" id="KW-0697">Rotamase</keyword>
<evidence type="ECO:0000256" key="6">
    <source>
        <dbReference type="ARBA" id="ARBA00023235"/>
    </source>
</evidence>
<comment type="caution">
    <text evidence="10">The sequence shown here is derived from an EMBL/GenBank/DDBJ whole genome shotgun (WGS) entry which is preliminary data.</text>
</comment>
<dbReference type="EMBL" id="CAICTM010000054">
    <property type="protein sequence ID" value="CAB9499166.1"/>
    <property type="molecule type" value="Genomic_DNA"/>
</dbReference>
<dbReference type="Proteomes" id="UP001153069">
    <property type="component" value="Unassembled WGS sequence"/>
</dbReference>
<dbReference type="EC" id="5.2.1.8" evidence="3 7"/>
<evidence type="ECO:0000256" key="7">
    <source>
        <dbReference type="PROSITE-ProRule" id="PRU00277"/>
    </source>
</evidence>
<evidence type="ECO:0000313" key="11">
    <source>
        <dbReference type="Proteomes" id="UP001153069"/>
    </source>
</evidence>
<keyword evidence="11" id="KW-1185">Reference proteome</keyword>
<dbReference type="GO" id="GO:0006457">
    <property type="term" value="P:protein folding"/>
    <property type="evidence" value="ECO:0007669"/>
    <property type="project" value="InterPro"/>
</dbReference>
<evidence type="ECO:0000256" key="1">
    <source>
        <dbReference type="ARBA" id="ARBA00000971"/>
    </source>
</evidence>
<dbReference type="Gene3D" id="3.10.50.40">
    <property type="match status" value="1"/>
</dbReference>
<accession>A0A9N8H398</accession>
<organism evidence="10 11">
    <name type="scientific">Seminavis robusta</name>
    <dbReference type="NCBI Taxonomy" id="568900"/>
    <lineage>
        <taxon>Eukaryota</taxon>
        <taxon>Sar</taxon>
        <taxon>Stramenopiles</taxon>
        <taxon>Ochrophyta</taxon>
        <taxon>Bacillariophyta</taxon>
        <taxon>Bacillariophyceae</taxon>
        <taxon>Bacillariophycidae</taxon>
        <taxon>Naviculales</taxon>
        <taxon>Naviculaceae</taxon>
        <taxon>Seminavis</taxon>
    </lineage>
</organism>
<sequence>MTTSMSTMLRSLLLLPLLVSLVIAGTNEEGLEFLEKNKDAEGVITLESGLQYKVLRKGEGVYHPTVGAPCSCHYEGTLIDGTKFDSSYDRGSPTTFAPNQVIKGWTEAMQLMVEGDKWQMFIPSELGYGDNGSPPKIPGGSVLIFTMEILEIQGDKVPAMTCTVTLEGDTVQGTTGCNEKEEKYVEKIKAWEKKKVSTEIKRLGNMKDGKMKPELMAWIDRRVHILQQMPKEEGDEL</sequence>
<comment type="catalytic activity">
    <reaction evidence="1 7">
        <text>[protein]-peptidylproline (omega=180) = [protein]-peptidylproline (omega=0)</text>
        <dbReference type="Rhea" id="RHEA:16237"/>
        <dbReference type="Rhea" id="RHEA-COMP:10747"/>
        <dbReference type="Rhea" id="RHEA-COMP:10748"/>
        <dbReference type="ChEBI" id="CHEBI:83833"/>
        <dbReference type="ChEBI" id="CHEBI:83834"/>
        <dbReference type="EC" id="5.2.1.8"/>
    </reaction>
</comment>
<evidence type="ECO:0000313" key="10">
    <source>
        <dbReference type="EMBL" id="CAB9499166.1"/>
    </source>
</evidence>
<keyword evidence="6 7" id="KW-0413">Isomerase</keyword>
<dbReference type="GO" id="GO:0005783">
    <property type="term" value="C:endoplasmic reticulum"/>
    <property type="evidence" value="ECO:0007669"/>
    <property type="project" value="TreeGrafter"/>
</dbReference>
<gene>
    <name evidence="10" type="ORF">SEMRO_55_G032240.1</name>
</gene>
<evidence type="ECO:0000256" key="8">
    <source>
        <dbReference type="SAM" id="SignalP"/>
    </source>
</evidence>
<name>A0A9N8H398_9STRA</name>
<dbReference type="InterPro" id="IPR001179">
    <property type="entry name" value="PPIase_FKBP_dom"/>
</dbReference>
<dbReference type="GO" id="GO:0003755">
    <property type="term" value="F:peptidyl-prolyl cis-trans isomerase activity"/>
    <property type="evidence" value="ECO:0007669"/>
    <property type="project" value="UniProtKB-KW"/>
</dbReference>
<dbReference type="PANTHER" id="PTHR45779">
    <property type="entry name" value="PEPTIDYLPROLYL ISOMERASE"/>
    <property type="match status" value="1"/>
</dbReference>
<evidence type="ECO:0000256" key="4">
    <source>
        <dbReference type="ARBA" id="ARBA00022729"/>
    </source>
</evidence>
<comment type="similarity">
    <text evidence="2">Belongs to the FKBP-type PPIase family.</text>
</comment>
<dbReference type="PROSITE" id="PS50059">
    <property type="entry name" value="FKBP_PPIASE"/>
    <property type="match status" value="1"/>
</dbReference>
<keyword evidence="4 8" id="KW-0732">Signal</keyword>
<evidence type="ECO:0000256" key="3">
    <source>
        <dbReference type="ARBA" id="ARBA00013194"/>
    </source>
</evidence>
<evidence type="ECO:0000259" key="9">
    <source>
        <dbReference type="PROSITE" id="PS50059"/>
    </source>
</evidence>
<dbReference type="SUPFAM" id="SSF54534">
    <property type="entry name" value="FKBP-like"/>
    <property type="match status" value="1"/>
</dbReference>
<dbReference type="InterPro" id="IPR044609">
    <property type="entry name" value="FKBP2/11"/>
</dbReference>
<evidence type="ECO:0000256" key="5">
    <source>
        <dbReference type="ARBA" id="ARBA00023110"/>
    </source>
</evidence>
<feature type="signal peptide" evidence="8">
    <location>
        <begin position="1"/>
        <end position="24"/>
    </location>
</feature>
<dbReference type="OrthoDB" id="1902587at2759"/>
<evidence type="ECO:0000256" key="2">
    <source>
        <dbReference type="ARBA" id="ARBA00006577"/>
    </source>
</evidence>
<feature type="chain" id="PRO_5040458316" description="peptidylprolyl isomerase" evidence="8">
    <location>
        <begin position="25"/>
        <end position="237"/>
    </location>
</feature>
<dbReference type="InterPro" id="IPR000774">
    <property type="entry name" value="PPIase_FKBP_N"/>
</dbReference>